<dbReference type="PANTHER" id="PTHR43433">
    <property type="entry name" value="HYDROLASE, ALPHA/BETA FOLD FAMILY PROTEIN"/>
    <property type="match status" value="1"/>
</dbReference>
<dbReference type="SUPFAM" id="SSF53474">
    <property type="entry name" value="alpha/beta-Hydrolases"/>
    <property type="match status" value="1"/>
</dbReference>
<dbReference type="PANTHER" id="PTHR43433:SF5">
    <property type="entry name" value="AB HYDROLASE-1 DOMAIN-CONTAINING PROTEIN"/>
    <property type="match status" value="1"/>
</dbReference>
<dbReference type="Pfam" id="PF00856">
    <property type="entry name" value="SET"/>
    <property type="match status" value="1"/>
</dbReference>
<dbReference type="InterPro" id="IPR000073">
    <property type="entry name" value="AB_hydrolase_1"/>
</dbReference>
<dbReference type="PROSITE" id="PS50280">
    <property type="entry name" value="SET"/>
    <property type="match status" value="1"/>
</dbReference>
<dbReference type="InterPro" id="IPR001214">
    <property type="entry name" value="SET_dom"/>
</dbReference>
<keyword evidence="4" id="KW-1185">Reference proteome</keyword>
<dbReference type="Proteomes" id="UP000569914">
    <property type="component" value="Unassembled WGS sequence"/>
</dbReference>
<dbReference type="AlphaFoldDB" id="A0A7Y9IC54"/>
<protein>
    <submittedName>
        <fullName evidence="3">Pimeloyl-ACP methyl ester carboxylesterase</fullName>
    </submittedName>
</protein>
<feature type="region of interest" description="Disordered" evidence="1">
    <location>
        <begin position="435"/>
        <end position="473"/>
    </location>
</feature>
<dbReference type="SMART" id="SM00317">
    <property type="entry name" value="SET"/>
    <property type="match status" value="1"/>
</dbReference>
<dbReference type="PROSITE" id="PS51257">
    <property type="entry name" value="PROKAR_LIPOPROTEIN"/>
    <property type="match status" value="1"/>
</dbReference>
<gene>
    <name evidence="3" type="ORF">BKA15_004908</name>
</gene>
<dbReference type="GO" id="GO:0046503">
    <property type="term" value="P:glycerolipid catabolic process"/>
    <property type="evidence" value="ECO:0007669"/>
    <property type="project" value="TreeGrafter"/>
</dbReference>
<sequence length="473" mass="50537">MVMRNVSVRGGHVVVDELVPAESGPAVLLVAGTGCSLDFWRRDLCEALVAAGLRVIRFDQRDTGGASSDPAGAPTYGLPDLVEDAVAVLDALDVRQAHWVGFSQGGWVAQLAALDHPQRVASLTLVASRPVAHGPNDPDLPEVSDVLLAAFAEALPAPDSADRDGWVRYLVDGERPFASTTARFDVEDARALAATVFERTADLEAMLTNHPVAPQGDRWRERLGEIDVPVAVVHGKDDPLFPPGNGEALARELPAARLHLVAGMGHELPRRVRPGVAAVIIDTVDRGEARRDPAPIDAVAERHLGGDHLDTLPFTEVRRSAIHGRGLFATASRPAGTLLGELDGQVVDAAAHPDVVDALEWNALNPTTLLVRPIRTSYGFLNHSDQPNVIIDPDGRRLRAGKPIAPGDELTIDYLAQPVPESYLRSDEARRLRTAEKQSVLSARRHHCAGSTNGPGTGRRSEFGTGDPASTLS</sequence>
<organism evidence="3 4">
    <name type="scientific">Microlunatus parietis</name>
    <dbReference type="NCBI Taxonomy" id="682979"/>
    <lineage>
        <taxon>Bacteria</taxon>
        <taxon>Bacillati</taxon>
        <taxon>Actinomycetota</taxon>
        <taxon>Actinomycetes</taxon>
        <taxon>Propionibacteriales</taxon>
        <taxon>Propionibacteriaceae</taxon>
        <taxon>Microlunatus</taxon>
    </lineage>
</organism>
<accession>A0A7Y9IC54</accession>
<evidence type="ECO:0000259" key="2">
    <source>
        <dbReference type="PROSITE" id="PS50280"/>
    </source>
</evidence>
<proteinExistence type="predicted"/>
<dbReference type="Gene3D" id="3.40.50.1820">
    <property type="entry name" value="alpha/beta hydrolase"/>
    <property type="match status" value="1"/>
</dbReference>
<dbReference type="InterPro" id="IPR029058">
    <property type="entry name" value="AB_hydrolase_fold"/>
</dbReference>
<feature type="domain" description="SET" evidence="2">
    <location>
        <begin position="313"/>
        <end position="415"/>
    </location>
</feature>
<name>A0A7Y9IC54_9ACTN</name>
<dbReference type="Gene3D" id="2.170.270.10">
    <property type="entry name" value="SET domain"/>
    <property type="match status" value="1"/>
</dbReference>
<evidence type="ECO:0000313" key="4">
    <source>
        <dbReference type="Proteomes" id="UP000569914"/>
    </source>
</evidence>
<dbReference type="SUPFAM" id="SSF82199">
    <property type="entry name" value="SET domain"/>
    <property type="match status" value="1"/>
</dbReference>
<dbReference type="GO" id="GO:0004806">
    <property type="term" value="F:triacylglycerol lipase activity"/>
    <property type="evidence" value="ECO:0007669"/>
    <property type="project" value="TreeGrafter"/>
</dbReference>
<comment type="caution">
    <text evidence="3">The sequence shown here is derived from an EMBL/GenBank/DDBJ whole genome shotgun (WGS) entry which is preliminary data.</text>
</comment>
<dbReference type="InterPro" id="IPR046341">
    <property type="entry name" value="SET_dom_sf"/>
</dbReference>
<evidence type="ECO:0000256" key="1">
    <source>
        <dbReference type="SAM" id="MobiDB-lite"/>
    </source>
</evidence>
<dbReference type="EMBL" id="JACCBU010000001">
    <property type="protein sequence ID" value="NYE73579.1"/>
    <property type="molecule type" value="Genomic_DNA"/>
</dbReference>
<reference evidence="3 4" key="1">
    <citation type="submission" date="2020-07" db="EMBL/GenBank/DDBJ databases">
        <title>Sequencing the genomes of 1000 actinobacteria strains.</title>
        <authorList>
            <person name="Klenk H.-P."/>
        </authorList>
    </citation>
    <scope>NUCLEOTIDE SEQUENCE [LARGE SCALE GENOMIC DNA]</scope>
    <source>
        <strain evidence="3 4">DSM 22083</strain>
    </source>
</reference>
<dbReference type="Pfam" id="PF00561">
    <property type="entry name" value="Abhydrolase_1"/>
    <property type="match status" value="1"/>
</dbReference>
<dbReference type="InterPro" id="IPR050471">
    <property type="entry name" value="AB_hydrolase"/>
</dbReference>
<evidence type="ECO:0000313" key="3">
    <source>
        <dbReference type="EMBL" id="NYE73579.1"/>
    </source>
</evidence>